<evidence type="ECO:0000313" key="3">
    <source>
        <dbReference type="EMBL" id="MBB6094469.1"/>
    </source>
</evidence>
<dbReference type="InterPro" id="IPR011042">
    <property type="entry name" value="6-blade_b-propeller_TolB-like"/>
</dbReference>
<dbReference type="Pfam" id="PF07995">
    <property type="entry name" value="GSDH"/>
    <property type="match status" value="1"/>
</dbReference>
<dbReference type="InterPro" id="IPR012938">
    <property type="entry name" value="Glc/Sorbosone_DH"/>
</dbReference>
<keyword evidence="4" id="KW-1185">Reference proteome</keyword>
<evidence type="ECO:0000256" key="1">
    <source>
        <dbReference type="SAM" id="SignalP"/>
    </source>
</evidence>
<dbReference type="EMBL" id="JACHHZ010000004">
    <property type="protein sequence ID" value="MBB6094469.1"/>
    <property type="molecule type" value="Genomic_DNA"/>
</dbReference>
<evidence type="ECO:0000313" key="4">
    <source>
        <dbReference type="Proteomes" id="UP000588068"/>
    </source>
</evidence>
<feature type="signal peptide" evidence="1">
    <location>
        <begin position="1"/>
        <end position="20"/>
    </location>
</feature>
<dbReference type="InterPro" id="IPR011041">
    <property type="entry name" value="Quinoprot_gluc/sorb_DH_b-prop"/>
</dbReference>
<evidence type="ECO:0000259" key="2">
    <source>
        <dbReference type="Pfam" id="PF07995"/>
    </source>
</evidence>
<keyword evidence="1" id="KW-0732">Signal</keyword>
<protein>
    <submittedName>
        <fullName evidence="3">Glucose/arabinose dehydrogenase</fullName>
    </submittedName>
</protein>
<dbReference type="PANTHER" id="PTHR19328">
    <property type="entry name" value="HEDGEHOG-INTERACTING PROTEIN"/>
    <property type="match status" value="1"/>
</dbReference>
<comment type="caution">
    <text evidence="3">The sequence shown here is derived from an EMBL/GenBank/DDBJ whole genome shotgun (WGS) entry which is preliminary data.</text>
</comment>
<dbReference type="AlphaFoldDB" id="A0A841HQ64"/>
<gene>
    <name evidence="3" type="ORF">HNQ60_003356</name>
</gene>
<dbReference type="Proteomes" id="UP000588068">
    <property type="component" value="Unassembled WGS sequence"/>
</dbReference>
<accession>A0A841HQ64</accession>
<dbReference type="SUPFAM" id="SSF50952">
    <property type="entry name" value="Soluble quinoprotein glucose dehydrogenase"/>
    <property type="match status" value="1"/>
</dbReference>
<feature type="domain" description="Glucose/Sorbosone dehydrogenase" evidence="2">
    <location>
        <begin position="44"/>
        <end position="370"/>
    </location>
</feature>
<feature type="chain" id="PRO_5032808593" evidence="1">
    <location>
        <begin position="21"/>
        <end position="376"/>
    </location>
</feature>
<name>A0A841HQ64_9GAMM</name>
<dbReference type="RefSeq" id="WP_184333890.1">
    <property type="nucleotide sequence ID" value="NZ_JACHHZ010000004.1"/>
</dbReference>
<organism evidence="3 4">
    <name type="scientific">Povalibacter uvarum</name>
    <dbReference type="NCBI Taxonomy" id="732238"/>
    <lineage>
        <taxon>Bacteria</taxon>
        <taxon>Pseudomonadati</taxon>
        <taxon>Pseudomonadota</taxon>
        <taxon>Gammaproteobacteria</taxon>
        <taxon>Steroidobacterales</taxon>
        <taxon>Steroidobacteraceae</taxon>
        <taxon>Povalibacter</taxon>
    </lineage>
</organism>
<dbReference type="Gene3D" id="2.120.10.30">
    <property type="entry name" value="TolB, C-terminal domain"/>
    <property type="match status" value="1"/>
</dbReference>
<reference evidence="3 4" key="1">
    <citation type="submission" date="2020-08" db="EMBL/GenBank/DDBJ databases">
        <title>Genomic Encyclopedia of Type Strains, Phase IV (KMG-IV): sequencing the most valuable type-strain genomes for metagenomic binning, comparative biology and taxonomic classification.</title>
        <authorList>
            <person name="Goeker M."/>
        </authorList>
    </citation>
    <scope>NUCLEOTIDE SEQUENCE [LARGE SCALE GENOMIC DNA]</scope>
    <source>
        <strain evidence="3 4">DSM 26723</strain>
    </source>
</reference>
<dbReference type="PANTHER" id="PTHR19328:SF75">
    <property type="entry name" value="ALDOSE SUGAR DEHYDROGENASE YLII"/>
    <property type="match status" value="1"/>
</dbReference>
<sequence length="376" mass="40021">MSRAPTILLALLASTGVCLADAPRSPTPKSVDGPLKVNEIATGLKSPWGLALLPDGRMLVTERGGQLRIVAKDGKVSAPLGGVPAVAAKGQGGLLDVTLSPSFATDNLIYLSYSEPGEDGTAGTSVARARLGDTAIDSLQVIWRQTPKTSGPNHFGSRIVFRNDGTLFITTGDRFTERPKVQDLSTTIGKVVRINADGSIPADNPFVNRGGARPEIWSYGHRNSQAAALRSDGTLWTVEHGAKGGDELNHPEAGKNYGWPVITYGVDYSGVKIGEGTEKAGMEQPVYYWDPVIAPSGAAFYSGKAFPQWEGQLFVGSMNPGGLVRLELVDGKVASETRYLGERNERIRDVQVGADGYFYLITDNPTAGKLLQVVPK</sequence>
<proteinExistence type="predicted"/>